<protein>
    <submittedName>
        <fullName evidence="1">Uncharacterized protein</fullName>
    </submittedName>
</protein>
<accession>A0A9W4N258</accession>
<dbReference type="OrthoDB" id="1925334at2759"/>
<gene>
    <name evidence="1" type="ORF">PSALAMII_LOCUS954</name>
</gene>
<proteinExistence type="predicted"/>
<sequence>MVAATYAKDLLCRIVPGQVKKEERILDILKPTIEHIARTIDRINHDLILNKLHVATDAGFNTFDDRDEVEYLQGTKIDLLQQVMEWAIAPSQKIIF</sequence>
<name>A0A9W4N258_9EURO</name>
<evidence type="ECO:0000313" key="1">
    <source>
        <dbReference type="EMBL" id="CAG8261370.1"/>
    </source>
</evidence>
<evidence type="ECO:0000313" key="2">
    <source>
        <dbReference type="Proteomes" id="UP001152592"/>
    </source>
</evidence>
<comment type="caution">
    <text evidence="1">The sequence shown here is derived from an EMBL/GenBank/DDBJ whole genome shotgun (WGS) entry which is preliminary data.</text>
</comment>
<reference evidence="1" key="1">
    <citation type="submission" date="2021-07" db="EMBL/GenBank/DDBJ databases">
        <authorList>
            <person name="Branca A.L. A."/>
        </authorList>
    </citation>
    <scope>NUCLEOTIDE SEQUENCE</scope>
</reference>
<dbReference type="Proteomes" id="UP001152592">
    <property type="component" value="Unassembled WGS sequence"/>
</dbReference>
<dbReference type="AlphaFoldDB" id="A0A9W4N258"/>
<organism evidence="1 2">
    <name type="scientific">Penicillium salamii</name>
    <dbReference type="NCBI Taxonomy" id="1612424"/>
    <lineage>
        <taxon>Eukaryota</taxon>
        <taxon>Fungi</taxon>
        <taxon>Dikarya</taxon>
        <taxon>Ascomycota</taxon>
        <taxon>Pezizomycotina</taxon>
        <taxon>Eurotiomycetes</taxon>
        <taxon>Eurotiomycetidae</taxon>
        <taxon>Eurotiales</taxon>
        <taxon>Aspergillaceae</taxon>
        <taxon>Penicillium</taxon>
    </lineage>
</organism>
<dbReference type="EMBL" id="CAJVPD010000035">
    <property type="protein sequence ID" value="CAG8261370.1"/>
    <property type="molecule type" value="Genomic_DNA"/>
</dbReference>